<sequence>MKNETVNRRTAVKAYSLGMLGLSLPSITMAHPPKTDSWFSSAEIPEHFPNIAPEIISEVVGSSHFDLDKVKTLVDKRPELSRSVWEWRFGDFESAIGAASHVGRRDIAQYLMKMGARPTLFTFAMLGHYQVIQAAVEATPGIQEVAGPHGISLLDHAYAGERMKNSMTASEIEQLEQTIAYLKNLGNAGGPTYIEVSPEEQRKYLGNYLYGASENEGFTISVNMRKLLSLGPIGGFGGGLYKIGDNQFTYNGTPSVTLSFDIQEDIVKSLTLAEPDITITAKKVS</sequence>
<feature type="signal peptide" evidence="1">
    <location>
        <begin position="1"/>
        <end position="30"/>
    </location>
</feature>
<feature type="chain" id="PRO_5026187469" description="Ankyrin repeat domain-containing protein" evidence="1">
    <location>
        <begin position="31"/>
        <end position="285"/>
    </location>
</feature>
<evidence type="ECO:0000256" key="1">
    <source>
        <dbReference type="SAM" id="SignalP"/>
    </source>
</evidence>
<proteinExistence type="predicted"/>
<dbReference type="AlphaFoldDB" id="A0A6I5L041"/>
<comment type="caution">
    <text evidence="2">The sequence shown here is derived from an EMBL/GenBank/DDBJ whole genome shotgun (WGS) entry which is preliminary data.</text>
</comment>
<keyword evidence="3" id="KW-1185">Reference proteome</keyword>
<keyword evidence="1" id="KW-0732">Signal</keyword>
<evidence type="ECO:0000313" key="2">
    <source>
        <dbReference type="EMBL" id="NDV43932.1"/>
    </source>
</evidence>
<accession>A0A6I5L041</accession>
<organism evidence="2 3">
    <name type="scientific">Flagellimonas sediminis</name>
    <dbReference type="NCBI Taxonomy" id="2696468"/>
    <lineage>
        <taxon>Bacteria</taxon>
        <taxon>Pseudomonadati</taxon>
        <taxon>Bacteroidota</taxon>
        <taxon>Flavobacteriia</taxon>
        <taxon>Flavobacteriales</taxon>
        <taxon>Flavobacteriaceae</taxon>
        <taxon>Flagellimonas</taxon>
    </lineage>
</organism>
<gene>
    <name evidence="2" type="ORF">GTK07_11400</name>
</gene>
<dbReference type="EMBL" id="JAAAMI010000005">
    <property type="protein sequence ID" value="NDV43932.1"/>
    <property type="molecule type" value="Genomic_DNA"/>
</dbReference>
<dbReference type="RefSeq" id="WP_163635372.1">
    <property type="nucleotide sequence ID" value="NZ_JAAAMI010000005.1"/>
</dbReference>
<evidence type="ECO:0008006" key="4">
    <source>
        <dbReference type="Google" id="ProtNLM"/>
    </source>
</evidence>
<reference evidence="2 3" key="1">
    <citation type="submission" date="2020-01" db="EMBL/GenBank/DDBJ databases">
        <title>Muricauda sediminis sp.nov. 40Bstr401.</title>
        <authorList>
            <person name="Xue Z."/>
            <person name="Zhu S."/>
            <person name="Ren N."/>
            <person name="Chen T."/>
            <person name="Chen X."/>
            <person name="Chen J."/>
            <person name="Yang J."/>
        </authorList>
    </citation>
    <scope>NUCLEOTIDE SEQUENCE [LARGE SCALE GENOMIC DNA]</scope>
    <source>
        <strain evidence="2 3">40Bstr401</strain>
    </source>
</reference>
<evidence type="ECO:0000313" key="3">
    <source>
        <dbReference type="Proteomes" id="UP000468707"/>
    </source>
</evidence>
<protein>
    <recommendedName>
        <fullName evidence="4">Ankyrin repeat domain-containing protein</fullName>
    </recommendedName>
</protein>
<dbReference type="Proteomes" id="UP000468707">
    <property type="component" value="Unassembled WGS sequence"/>
</dbReference>
<name>A0A6I5L041_9FLAO</name>